<reference evidence="3 4" key="1">
    <citation type="journal article" date="2018" name="Genome Biol. Evol.">
        <title>Multiple Roots of Fruiting Body Formation in Amoebozoa.</title>
        <authorList>
            <person name="Hillmann F."/>
            <person name="Forbes G."/>
            <person name="Novohradska S."/>
            <person name="Ferling I."/>
            <person name="Riege K."/>
            <person name="Groth M."/>
            <person name="Westermann M."/>
            <person name="Marz M."/>
            <person name="Spaller T."/>
            <person name="Winckler T."/>
            <person name="Schaap P."/>
            <person name="Glockner G."/>
        </authorList>
    </citation>
    <scope>NUCLEOTIDE SEQUENCE [LARGE SCALE GENOMIC DNA]</scope>
    <source>
        <strain evidence="3 4">Jena</strain>
    </source>
</reference>
<keyword evidence="2" id="KW-1133">Transmembrane helix</keyword>
<keyword evidence="2" id="KW-0472">Membrane</keyword>
<evidence type="ECO:0000256" key="2">
    <source>
        <dbReference type="SAM" id="Phobius"/>
    </source>
</evidence>
<evidence type="ECO:0000256" key="1">
    <source>
        <dbReference type="SAM" id="MobiDB-lite"/>
    </source>
</evidence>
<organism evidence="3 4">
    <name type="scientific">Planoprotostelium fungivorum</name>
    <dbReference type="NCBI Taxonomy" id="1890364"/>
    <lineage>
        <taxon>Eukaryota</taxon>
        <taxon>Amoebozoa</taxon>
        <taxon>Evosea</taxon>
        <taxon>Variosea</taxon>
        <taxon>Cavosteliida</taxon>
        <taxon>Cavosteliaceae</taxon>
        <taxon>Planoprotostelium</taxon>
    </lineage>
</organism>
<dbReference type="SUPFAM" id="SSF50193">
    <property type="entry name" value="Ribosomal protein L14"/>
    <property type="match status" value="1"/>
</dbReference>
<dbReference type="GO" id="GO:0005840">
    <property type="term" value="C:ribosome"/>
    <property type="evidence" value="ECO:0007669"/>
    <property type="project" value="InterPro"/>
</dbReference>
<keyword evidence="2" id="KW-0812">Transmembrane</keyword>
<dbReference type="STRING" id="1890364.A0A2P6NHX2"/>
<evidence type="ECO:0000313" key="3">
    <source>
        <dbReference type="EMBL" id="PRP83539.1"/>
    </source>
</evidence>
<dbReference type="SUPFAM" id="SSF54686">
    <property type="entry name" value="Ribosomal protein L16p/L10e"/>
    <property type="match status" value="1"/>
</dbReference>
<keyword evidence="4" id="KW-1185">Reference proteome</keyword>
<dbReference type="Gene3D" id="3.90.1170.10">
    <property type="entry name" value="Ribosomal protein L10e/L16"/>
    <property type="match status" value="1"/>
</dbReference>
<feature type="region of interest" description="Disordered" evidence="1">
    <location>
        <begin position="287"/>
        <end position="322"/>
    </location>
</feature>
<protein>
    <submittedName>
        <fullName evidence="3">Elastin</fullName>
    </submittedName>
</protein>
<dbReference type="PROSITE" id="PS00701">
    <property type="entry name" value="RIBOSOMAL_L16_2"/>
    <property type="match status" value="1"/>
</dbReference>
<name>A0A2P6NHX2_9EUKA</name>
<dbReference type="InterPro" id="IPR036920">
    <property type="entry name" value="Ribosomal_uL16_sf"/>
</dbReference>
<evidence type="ECO:0000313" key="4">
    <source>
        <dbReference type="Proteomes" id="UP000241769"/>
    </source>
</evidence>
<dbReference type="GO" id="GO:0019843">
    <property type="term" value="F:rRNA binding"/>
    <property type="evidence" value="ECO:0007669"/>
    <property type="project" value="InterPro"/>
</dbReference>
<dbReference type="EMBL" id="MDYQ01000081">
    <property type="protein sequence ID" value="PRP83539.1"/>
    <property type="molecule type" value="Genomic_DNA"/>
</dbReference>
<feature type="region of interest" description="Disordered" evidence="1">
    <location>
        <begin position="1502"/>
        <end position="1540"/>
    </location>
</feature>
<dbReference type="InterPro" id="IPR036853">
    <property type="entry name" value="Ribosomal_uL14_sf"/>
</dbReference>
<comment type="caution">
    <text evidence="3">The sequence shown here is derived from an EMBL/GenBank/DDBJ whole genome shotgun (WGS) entry which is preliminary data.</text>
</comment>
<feature type="transmembrane region" description="Helical" evidence="2">
    <location>
        <begin position="956"/>
        <end position="976"/>
    </location>
</feature>
<feature type="region of interest" description="Disordered" evidence="1">
    <location>
        <begin position="58"/>
        <end position="80"/>
    </location>
</feature>
<gene>
    <name evidence="3" type="ORF">PROFUN_04413</name>
</gene>
<dbReference type="GO" id="GO:0003735">
    <property type="term" value="F:structural constituent of ribosome"/>
    <property type="evidence" value="ECO:0007669"/>
    <property type="project" value="InterPro"/>
</dbReference>
<dbReference type="GO" id="GO:0006412">
    <property type="term" value="P:translation"/>
    <property type="evidence" value="ECO:0007669"/>
    <property type="project" value="InterPro"/>
</dbReference>
<accession>A0A2P6NHX2</accession>
<feature type="region of interest" description="Disordered" evidence="1">
    <location>
        <begin position="1432"/>
        <end position="1471"/>
    </location>
</feature>
<dbReference type="InterPro" id="IPR036789">
    <property type="entry name" value="Ribosomal_uL6-like_a/b-dom_sf"/>
</dbReference>
<dbReference type="InterPro" id="IPR020798">
    <property type="entry name" value="Ribosomal_uL16_CS"/>
</dbReference>
<proteinExistence type="predicted"/>
<sequence length="1540" mass="161829">MLSRGWDPPAGAAWAVTPRVGAAPTRVTLHFGRPHPAALAKGAALLAGWTPRLTVVAGPGRPWSTKPVGTRMGKGKGKPTGRVAWLPRGAALVEVVAHPTAAARLRPLTRPWVTRDNAGVLAARSVHFVRVAGSFGHLLVSLTRVTPRFRRGDLLGVVTIGDRSGTVRRGGIRSALGYNGVIPTKKDGSPVGTRVYGPTLLEARHHGYLRLAMLSRGWDPPAGAAWAVTPRVGAAPTRVTLHFGRPHPAALAKGAALLAGWTRTPPTAWATRRVRLGGDHPGSSLFSSPGLGHHPVGPPGAGVRSGNRMELSTPGCSPPGGGHRPCPVGPTGGTRRAPPVLDHRAGPVGNSNHRVKPNGFSSGCPSSLVVSGRRPVGLSPVGSRVVRLAGVGFKGFHQGGTLVMGLGYSHYVATATVGVVRARTAGVVAPTGVAARVVHLRRPDPYKGRGLYLDGQKPTTKAGSGWVGTTRGVRYLVPRGWDITRWAHPSTPGCSPPGGGHRPCPVGPTGGTRRAPPVLDHRAGPVGNSNHRVKPNGFSSGCPSRLVLGGHPSLVVSGRRPVGLSPGGSRVVRLAGVGFKGFHQGGTLVMGLGYSHYVATATVGVVRARTAGVVAPTGVAARVVHLRRPDPYKGPALGCGGAPPGVGVLGFGFVDTVLFDLLGRAFSFRGGAPHGCIAGATPPPGGGAGAAPRRLDGGAGCTEFEFGRAGRDGGVPAGFDPGGGGGDPGATRVVLHRGHNNFWGYATAGGVTLAAVTAGQFETGSKRGRHHAAVEVARRVGAATVGATRVVLQLRGLTHPRRREELLREVATAGGWTPGVGPSHHGGGLALGGCHRGGVALVEALRRGPHGVVTWWTRGVAWTTAVVATAGVTTAVGVVSGRMVLRVGAWQVTGVDYLRWCAEEVAQLGGDPTRVTPWDLLNREPTILAEATRPVPPVPPQAPPPTVWDWMVAHPVLTVTAVVTIVVVTTAVWWWWPRGGGGGGGGSREQLPLTPPPTLNPLVNQASTQHIVTLADVVESLNYEYLDSDQKRLLKTLTQTSTTPTLNVPFSPRATLAHLTTYQSRFAGASVLLKSLSENNPPPEKVHEHALIVNFVTAYHRHHCRAEKSVCETVANLEETSSEVRTLLTGYLNRKEDPVRWAIATEQVLPFLASCPHRMAVTLAQFVPPEYGVSLMRELAVADDPDAPRNDVLERTHATVTSAEYRSLSHELCLLRVCKDVQFREKLKFDVLTALRQRPGTENCGIAWGNLWINHQLEKPLAEPLKVINYVFEKNKEKPNMLQHLNAVLGDEAANNHIVCTGPLGLCNGNTYALGAYNASSILAVPKGGGGWLKHQPFKLWTRVRFPVPVLRSGNAPVCKTVHPGSIPGTLNRLEFRASNAAVQVQVLPVVAGIVQLVKTLVCGTRAVSPSGKAPGFEPGTRRFDPCYLKPSSSNPVRTPPFHGGNTGSTPVENNPARWGHPSSLTLAPSERHTGEYTVQTTSLGGLGPPPLRWVIPVTKVVGPGNSRPSRRSLVALRGDPTTGGLKQRPNLTKGSSGES</sequence>
<dbReference type="InParanoid" id="A0A2P6NHX2"/>
<dbReference type="Proteomes" id="UP000241769">
    <property type="component" value="Unassembled WGS sequence"/>
</dbReference>
<dbReference type="SUPFAM" id="SSF56053">
    <property type="entry name" value="Ribosomal protein L6"/>
    <property type="match status" value="2"/>
</dbReference>
<feature type="compositionally biased region" description="Polar residues" evidence="1">
    <location>
        <begin position="1530"/>
        <end position="1540"/>
    </location>
</feature>
<dbReference type="Gene3D" id="3.90.930.12">
    <property type="entry name" value="Ribosomal protein L6, alpha-beta domain"/>
    <property type="match status" value="1"/>
</dbReference>